<feature type="transmembrane region" description="Helical" evidence="19">
    <location>
        <begin position="209"/>
        <end position="228"/>
    </location>
</feature>
<dbReference type="EMBL" id="JBBMFA010000113">
    <property type="protein sequence ID" value="MEQ2521691.1"/>
    <property type="molecule type" value="Genomic_DNA"/>
</dbReference>
<evidence type="ECO:0000256" key="12">
    <source>
        <dbReference type="ARBA" id="ARBA00022695"/>
    </source>
</evidence>
<organism evidence="20 21">
    <name type="scientific">Ruthenibacterium intestinale</name>
    <dbReference type="NCBI Taxonomy" id="3133163"/>
    <lineage>
        <taxon>Bacteria</taxon>
        <taxon>Bacillati</taxon>
        <taxon>Bacillota</taxon>
        <taxon>Clostridia</taxon>
        <taxon>Eubacteriales</taxon>
        <taxon>Oscillospiraceae</taxon>
        <taxon>Ruthenibacterium</taxon>
    </lineage>
</organism>
<feature type="transmembrane region" description="Helical" evidence="19">
    <location>
        <begin position="75"/>
        <end position="93"/>
    </location>
</feature>
<comment type="pathway">
    <text evidence="4">Lipid metabolism.</text>
</comment>
<dbReference type="PANTHER" id="PTHR46382:SF1">
    <property type="entry name" value="PHOSPHATIDATE CYTIDYLYLTRANSFERASE"/>
    <property type="match status" value="1"/>
</dbReference>
<dbReference type="PROSITE" id="PS01315">
    <property type="entry name" value="CDS"/>
    <property type="match status" value="1"/>
</dbReference>
<keyword evidence="15 19" id="KW-0472">Membrane</keyword>
<evidence type="ECO:0000256" key="5">
    <source>
        <dbReference type="ARBA" id="ARBA00010185"/>
    </source>
</evidence>
<keyword evidence="11 18" id="KW-0812">Transmembrane</keyword>
<evidence type="ECO:0000256" key="8">
    <source>
        <dbReference type="ARBA" id="ARBA00022475"/>
    </source>
</evidence>
<comment type="pathway">
    <text evidence="3 18">Phospholipid metabolism; CDP-diacylglycerol biosynthesis; CDP-diacylglycerol from sn-glycerol 3-phosphate: step 3/3.</text>
</comment>
<keyword evidence="13 19" id="KW-1133">Transmembrane helix</keyword>
<evidence type="ECO:0000256" key="2">
    <source>
        <dbReference type="ARBA" id="ARBA00004651"/>
    </source>
</evidence>
<proteinExistence type="inferred from homology"/>
<feature type="transmembrane region" description="Helical" evidence="19">
    <location>
        <begin position="51"/>
        <end position="69"/>
    </location>
</feature>
<dbReference type="RefSeq" id="WP_349217162.1">
    <property type="nucleotide sequence ID" value="NZ_JBBMFA010000113.1"/>
</dbReference>
<evidence type="ECO:0000256" key="17">
    <source>
        <dbReference type="ARBA" id="ARBA00023264"/>
    </source>
</evidence>
<feature type="transmembrane region" description="Helical" evidence="19">
    <location>
        <begin position="6"/>
        <end position="39"/>
    </location>
</feature>
<comment type="similarity">
    <text evidence="5 18">Belongs to the CDS family.</text>
</comment>
<feature type="transmembrane region" description="Helical" evidence="19">
    <location>
        <begin position="100"/>
        <end position="121"/>
    </location>
</feature>
<dbReference type="PANTHER" id="PTHR46382">
    <property type="entry name" value="PHOSPHATIDATE CYTIDYLYLTRANSFERASE"/>
    <property type="match status" value="1"/>
</dbReference>
<keyword evidence="16" id="KW-0594">Phospholipid biosynthesis</keyword>
<evidence type="ECO:0000256" key="3">
    <source>
        <dbReference type="ARBA" id="ARBA00005119"/>
    </source>
</evidence>
<dbReference type="GO" id="GO:0004605">
    <property type="term" value="F:phosphatidate cytidylyltransferase activity"/>
    <property type="evidence" value="ECO:0007669"/>
    <property type="project" value="UniProtKB-EC"/>
</dbReference>
<evidence type="ECO:0000256" key="19">
    <source>
        <dbReference type="SAM" id="Phobius"/>
    </source>
</evidence>
<feature type="transmembrane region" description="Helical" evidence="19">
    <location>
        <begin position="175"/>
        <end position="197"/>
    </location>
</feature>
<comment type="subcellular location">
    <subcellularLocation>
        <location evidence="2">Cell membrane</location>
        <topology evidence="2">Multi-pass membrane protein</topology>
    </subcellularLocation>
</comment>
<dbReference type="InterPro" id="IPR000374">
    <property type="entry name" value="PC_trans"/>
</dbReference>
<evidence type="ECO:0000256" key="14">
    <source>
        <dbReference type="ARBA" id="ARBA00023098"/>
    </source>
</evidence>
<comment type="caution">
    <text evidence="20">The sequence shown here is derived from an EMBL/GenBank/DDBJ whole genome shotgun (WGS) entry which is preliminary data.</text>
</comment>
<evidence type="ECO:0000256" key="13">
    <source>
        <dbReference type="ARBA" id="ARBA00022989"/>
    </source>
</evidence>
<sequence>MKVRVITSIVGLGVLAIVLCFFDTVLFNFVLMAVVLIAIHEVYDAFQLKAPYVYAAFVPLTAVVMFSDALATSRWIWIAGYVMMAYLACCVISHSQTLSFAKVAGTTLFSAVILACFASVLHVRGMFPDSLESIYVLLLILGFAWGGDTCAYFAGRAFGKHKLAPIVSPHKTVEGAIGGVLGSVLVGLLITVIYAAAHDQPTLLSAWGNHYYVIVALLGAISSLLGILGDLTASVVKRQCGIKDYGTIFPGHGGIMDRFDSVMFVAPFVVLTLMHLPQGALPG</sequence>
<evidence type="ECO:0000256" key="11">
    <source>
        <dbReference type="ARBA" id="ARBA00022692"/>
    </source>
</evidence>
<feature type="transmembrane region" description="Helical" evidence="19">
    <location>
        <begin position="133"/>
        <end position="154"/>
    </location>
</feature>
<accession>A0ABV1GIL1</accession>
<evidence type="ECO:0000256" key="7">
    <source>
        <dbReference type="ARBA" id="ARBA00019373"/>
    </source>
</evidence>
<keyword evidence="21" id="KW-1185">Reference proteome</keyword>
<evidence type="ECO:0000256" key="1">
    <source>
        <dbReference type="ARBA" id="ARBA00001698"/>
    </source>
</evidence>
<dbReference type="EC" id="2.7.7.41" evidence="6 18"/>
<protein>
    <recommendedName>
        <fullName evidence="7 18">Phosphatidate cytidylyltransferase</fullName>
        <ecNumber evidence="6 18">2.7.7.41</ecNumber>
    </recommendedName>
</protein>
<dbReference type="Proteomes" id="UP001477672">
    <property type="component" value="Unassembled WGS sequence"/>
</dbReference>
<evidence type="ECO:0000256" key="18">
    <source>
        <dbReference type="RuleBase" id="RU003938"/>
    </source>
</evidence>
<keyword evidence="12 18" id="KW-0548">Nucleotidyltransferase</keyword>
<evidence type="ECO:0000313" key="20">
    <source>
        <dbReference type="EMBL" id="MEQ2521691.1"/>
    </source>
</evidence>
<gene>
    <name evidence="20" type="ORF">WMO24_14825</name>
</gene>
<evidence type="ECO:0000313" key="21">
    <source>
        <dbReference type="Proteomes" id="UP001477672"/>
    </source>
</evidence>
<evidence type="ECO:0000256" key="16">
    <source>
        <dbReference type="ARBA" id="ARBA00023209"/>
    </source>
</evidence>
<dbReference type="Pfam" id="PF01148">
    <property type="entry name" value="CTP_transf_1"/>
    <property type="match status" value="1"/>
</dbReference>
<comment type="catalytic activity">
    <reaction evidence="1 18">
        <text>a 1,2-diacyl-sn-glycero-3-phosphate + CTP + H(+) = a CDP-1,2-diacyl-sn-glycerol + diphosphate</text>
        <dbReference type="Rhea" id="RHEA:16229"/>
        <dbReference type="ChEBI" id="CHEBI:15378"/>
        <dbReference type="ChEBI" id="CHEBI:33019"/>
        <dbReference type="ChEBI" id="CHEBI:37563"/>
        <dbReference type="ChEBI" id="CHEBI:58332"/>
        <dbReference type="ChEBI" id="CHEBI:58608"/>
        <dbReference type="EC" id="2.7.7.41"/>
    </reaction>
</comment>
<evidence type="ECO:0000256" key="6">
    <source>
        <dbReference type="ARBA" id="ARBA00012487"/>
    </source>
</evidence>
<name>A0ABV1GIL1_9FIRM</name>
<keyword evidence="14" id="KW-0443">Lipid metabolism</keyword>
<keyword evidence="17" id="KW-1208">Phospholipid metabolism</keyword>
<evidence type="ECO:0000256" key="9">
    <source>
        <dbReference type="ARBA" id="ARBA00022516"/>
    </source>
</evidence>
<evidence type="ECO:0000256" key="10">
    <source>
        <dbReference type="ARBA" id="ARBA00022679"/>
    </source>
</evidence>
<evidence type="ECO:0000256" key="15">
    <source>
        <dbReference type="ARBA" id="ARBA00023136"/>
    </source>
</evidence>
<keyword evidence="9" id="KW-0444">Lipid biosynthesis</keyword>
<evidence type="ECO:0000256" key="4">
    <source>
        <dbReference type="ARBA" id="ARBA00005189"/>
    </source>
</evidence>
<keyword evidence="10 18" id="KW-0808">Transferase</keyword>
<keyword evidence="8" id="KW-1003">Cell membrane</keyword>
<reference evidence="20 21" key="1">
    <citation type="submission" date="2024-03" db="EMBL/GenBank/DDBJ databases">
        <title>Human intestinal bacterial collection.</title>
        <authorList>
            <person name="Pauvert C."/>
            <person name="Hitch T.C.A."/>
            <person name="Clavel T."/>
        </authorList>
    </citation>
    <scope>NUCLEOTIDE SEQUENCE [LARGE SCALE GENOMIC DNA]</scope>
    <source>
        <strain evidence="20 21">CLA-JM-H11</strain>
    </source>
</reference>